<dbReference type="Proteomes" id="UP001159363">
    <property type="component" value="Chromosome 2"/>
</dbReference>
<protein>
    <submittedName>
        <fullName evidence="2">Uncharacterized protein</fullName>
    </submittedName>
</protein>
<organism evidence="2 3">
    <name type="scientific">Dryococelus australis</name>
    <dbReference type="NCBI Taxonomy" id="614101"/>
    <lineage>
        <taxon>Eukaryota</taxon>
        <taxon>Metazoa</taxon>
        <taxon>Ecdysozoa</taxon>
        <taxon>Arthropoda</taxon>
        <taxon>Hexapoda</taxon>
        <taxon>Insecta</taxon>
        <taxon>Pterygota</taxon>
        <taxon>Neoptera</taxon>
        <taxon>Polyneoptera</taxon>
        <taxon>Phasmatodea</taxon>
        <taxon>Verophasmatodea</taxon>
        <taxon>Anareolatae</taxon>
        <taxon>Phasmatidae</taxon>
        <taxon>Eurycanthinae</taxon>
        <taxon>Dryococelus</taxon>
    </lineage>
</organism>
<evidence type="ECO:0000313" key="2">
    <source>
        <dbReference type="EMBL" id="KAJ8894136.1"/>
    </source>
</evidence>
<proteinExistence type="predicted"/>
<feature type="region of interest" description="Disordered" evidence="1">
    <location>
        <begin position="64"/>
        <end position="84"/>
    </location>
</feature>
<dbReference type="EMBL" id="JARBHB010000002">
    <property type="protein sequence ID" value="KAJ8894136.1"/>
    <property type="molecule type" value="Genomic_DNA"/>
</dbReference>
<keyword evidence="3" id="KW-1185">Reference proteome</keyword>
<name>A0ABQ9IBW3_9NEOP</name>
<comment type="caution">
    <text evidence="2">The sequence shown here is derived from an EMBL/GenBank/DDBJ whole genome shotgun (WGS) entry which is preliminary data.</text>
</comment>
<reference evidence="2 3" key="1">
    <citation type="submission" date="2023-02" db="EMBL/GenBank/DDBJ databases">
        <title>LHISI_Scaffold_Assembly.</title>
        <authorList>
            <person name="Stuart O.P."/>
            <person name="Cleave R."/>
            <person name="Magrath M.J.L."/>
            <person name="Mikheyev A.S."/>
        </authorList>
    </citation>
    <scope>NUCLEOTIDE SEQUENCE [LARGE SCALE GENOMIC DNA]</scope>
    <source>
        <strain evidence="2">Daus_M_001</strain>
        <tissue evidence="2">Leg muscle</tissue>
    </source>
</reference>
<sequence>MRVVWPSHHHDQIEENYTLNNTLETGTSCGKKVPLKCHQVLYKSCLVSIATYRVKNWTLNVGSDEDKKNLESCCTSKSRHTGPK</sequence>
<evidence type="ECO:0000313" key="3">
    <source>
        <dbReference type="Proteomes" id="UP001159363"/>
    </source>
</evidence>
<gene>
    <name evidence="2" type="ORF">PR048_006746</name>
</gene>
<evidence type="ECO:0000256" key="1">
    <source>
        <dbReference type="SAM" id="MobiDB-lite"/>
    </source>
</evidence>
<accession>A0ABQ9IBW3</accession>